<sequence length="1522" mass="163874">MRSAFPFFRTFAFLLSVFALPAARAVGVYSSNVVISEFVASNSNGLSDENGSKEDWIELHNPTPFPVSLNGWYLTDEAANLKKWKFPNVSLPSKGYLVVFASDKNRRVAGNPLHTNFKLTTAGEYLALVKADGTTISWEYSPSFPEQLQNVSYGVTPVPGAPVSLIAQGAEAQVFIPEGPLPPMWNGEGYSPGAAWFTVHSGIGYDDTPPPVGAAKILYVGEVPASGVASAGDQSVINRLTTVLGHRVTLIDDDAVQAANAAGMDLVMVSSSVSSTAVNTKLKDVAVPGINWERGLTDDFQLSSSGSAVNLQTDIQLTTLGSTHPLGAGLAAGPLVVRQTAGTFNVASISNNAVGSKVIATASTGEPAVLVVEKGQMLRGNVPAPAARIHTFLGDDGLAPLTPEGIALFDAGVAHALAYYVPRSPYDEVIQSQIGAQMKGVSASALVRFNFMPETVNDFDSLVLKLRYDDGFVAYLNGIEVARHNAPTNLSTSSVATLHRETSAGLTAETIDISAHLSLLQAGQPNVLAFHALNHSAADDNFLLLPELIAGGEVLPYYQYYTTPTPGGANDTSTLGLVPDVVFSAERGYFTEPFSLTLSNEMSQAQIRFTTDGSAPTATTGTIYTGPISITTTAVVRAAAFRSGYSSPKPETRTFLKLDDVIRQPATIAGWPQPTIPVGVGSRIHDYEMDPEIVNDPAYAADLTEGMKEIPTMSLVVNKTDMWSATGGMGFYRNDDLKKPASIEYIDPNAPANNVQADCSVEGHSHDRMKRSLRLSFSSAYGESKFDSKLFTTGPLFPGKGNESVDKIVLRAGNNHSFARSWNPTRSTYTEDEFYRTTRVAMGGPGAPGRFVHLFINGIYWGLYNPVERPDGAFAANVLGGEKEDWFSVNHGGTHGGDATRWNYTIGELVAKNMSVPANYSELKEYVDIPSFADYLLCAWYTGMNDWPVNNWWGGNRNNPAGAFQFFNWDGEASWGTGNSSNLTAWVHPAFRVSSADLTSPSGKIWHAARVNPDFLMTVADRLYKHISTGGALSTPQVLSRWDALGNHLRKPIVAESARWGDTIQEPPVRRDVEWQAEISRIRNIIATGTVDGTGLNDNATILRNFMRGQGYYPTIDPPTFSQEGGLVPAHYALQMSNPNTGGTIYYTLDGSDPRLSGGGLSPSAQVYSSAVTIDYTLEVKARVRNGSTWSALNSRSFVSDTLPPLRVTEIMYNPAASTAAEVAQGFPEKEEFEFIEIRNIGTVGIDLSGAHFTSGLTFTFGSRIIQPGETILLVHNAAAFAVRYSSTIPVAGVYEGSLDNSGERIRLKSQAGETLIDFVYDDAWHPSTDNQGHSLVALHPDGPAELWNTAEGWRPSTHPGGSPGEEDPPPNDGGTGIMSFQQWRELHFDAAMLADPDLSGADADCDGDGTVNLLEYAFGSDPLLSNVDRLLVEEGALAVRGLSALDLDGENGRRVLFCRRKGIETKGWLLKPVFSADLSRWDEAEGEPVVVADDGEIEVISIPFPEGGDRFYFRVQVTESP</sequence>
<dbReference type="Pfam" id="PF13290">
    <property type="entry name" value="CHB_HEX_C_1"/>
    <property type="match status" value="2"/>
</dbReference>
<gene>
    <name evidence="4" type="ORF">OJ996_19590</name>
</gene>
<dbReference type="Pfam" id="PF08757">
    <property type="entry name" value="CotH"/>
    <property type="match status" value="1"/>
</dbReference>
<dbReference type="InterPro" id="IPR014867">
    <property type="entry name" value="Spore_coat_CotH_CotH2/3/7"/>
</dbReference>
<dbReference type="Gene3D" id="2.60.120.260">
    <property type="entry name" value="Galactose-binding domain-like"/>
    <property type="match status" value="1"/>
</dbReference>
<name>A0ABT3G7H0_9BACT</name>
<evidence type="ECO:0000313" key="4">
    <source>
        <dbReference type="EMBL" id="MCW1915799.1"/>
    </source>
</evidence>
<dbReference type="SUPFAM" id="SSF74853">
    <property type="entry name" value="Lamin A/C globular tail domain"/>
    <property type="match status" value="1"/>
</dbReference>
<evidence type="ECO:0000256" key="1">
    <source>
        <dbReference type="SAM" id="MobiDB-lite"/>
    </source>
</evidence>
<dbReference type="InterPro" id="IPR059177">
    <property type="entry name" value="GH29D-like_dom"/>
</dbReference>
<dbReference type="RefSeq" id="WP_264515358.1">
    <property type="nucleotide sequence ID" value="NZ_JAPDDR010000010.1"/>
</dbReference>
<dbReference type="Pfam" id="PF00932">
    <property type="entry name" value="LTD"/>
    <property type="match status" value="2"/>
</dbReference>
<dbReference type="EMBL" id="JAPDDR010000010">
    <property type="protein sequence ID" value="MCW1915799.1"/>
    <property type="molecule type" value="Genomic_DNA"/>
</dbReference>
<dbReference type="InterPro" id="IPR001322">
    <property type="entry name" value="Lamin_tail_dom"/>
</dbReference>
<evidence type="ECO:0000256" key="2">
    <source>
        <dbReference type="SAM" id="SignalP"/>
    </source>
</evidence>
<proteinExistence type="predicted"/>
<evidence type="ECO:0000313" key="5">
    <source>
        <dbReference type="Proteomes" id="UP001165653"/>
    </source>
</evidence>
<feature type="domain" description="LTD" evidence="3">
    <location>
        <begin position="1194"/>
        <end position="1356"/>
    </location>
</feature>
<feature type="signal peptide" evidence="2">
    <location>
        <begin position="1"/>
        <end position="25"/>
    </location>
</feature>
<feature type="domain" description="LTD" evidence="3">
    <location>
        <begin position="17"/>
        <end position="144"/>
    </location>
</feature>
<comment type="caution">
    <text evidence="4">The sequence shown here is derived from an EMBL/GenBank/DDBJ whole genome shotgun (WGS) entry which is preliminary data.</text>
</comment>
<reference evidence="4" key="1">
    <citation type="submission" date="2022-10" db="EMBL/GenBank/DDBJ databases">
        <title>Luteolibacter sp. GHJ8, whole genome shotgun sequencing project.</title>
        <authorList>
            <person name="Zhao G."/>
            <person name="Shen L."/>
        </authorList>
    </citation>
    <scope>NUCLEOTIDE SEQUENCE</scope>
    <source>
        <strain evidence="4">GHJ8</strain>
    </source>
</reference>
<dbReference type="PROSITE" id="PS51841">
    <property type="entry name" value="LTD"/>
    <property type="match status" value="2"/>
</dbReference>
<evidence type="ECO:0000259" key="3">
    <source>
        <dbReference type="PROSITE" id="PS51841"/>
    </source>
</evidence>
<keyword evidence="2" id="KW-0732">Signal</keyword>
<keyword evidence="5" id="KW-1185">Reference proteome</keyword>
<dbReference type="Proteomes" id="UP001165653">
    <property type="component" value="Unassembled WGS sequence"/>
</dbReference>
<feature type="region of interest" description="Disordered" evidence="1">
    <location>
        <begin position="1349"/>
        <end position="1377"/>
    </location>
</feature>
<dbReference type="Gene3D" id="2.60.40.1260">
    <property type="entry name" value="Lamin Tail domain"/>
    <property type="match status" value="1"/>
</dbReference>
<accession>A0ABT3G7H0</accession>
<feature type="chain" id="PRO_5046311122" evidence="2">
    <location>
        <begin position="26"/>
        <end position="1522"/>
    </location>
</feature>
<organism evidence="4 5">
    <name type="scientific">Luteolibacter rhizosphaerae</name>
    <dbReference type="NCBI Taxonomy" id="2989719"/>
    <lineage>
        <taxon>Bacteria</taxon>
        <taxon>Pseudomonadati</taxon>
        <taxon>Verrucomicrobiota</taxon>
        <taxon>Verrucomicrobiia</taxon>
        <taxon>Verrucomicrobiales</taxon>
        <taxon>Verrucomicrobiaceae</taxon>
        <taxon>Luteolibacter</taxon>
    </lineage>
</organism>
<dbReference type="InterPro" id="IPR036415">
    <property type="entry name" value="Lamin_tail_dom_sf"/>
</dbReference>
<protein>
    <submittedName>
        <fullName evidence="4">Lamin tail domain-containing protein</fullName>
    </submittedName>
</protein>